<proteinExistence type="predicted"/>
<reference evidence="1 2" key="1">
    <citation type="submission" date="2020-08" db="EMBL/GenBank/DDBJ databases">
        <title>Genomic Encyclopedia of Type Strains, Phase III (KMG-III): the genomes of soil and plant-associated and newly described type strains.</title>
        <authorList>
            <person name="Whitman W."/>
        </authorList>
    </citation>
    <scope>NUCLEOTIDE SEQUENCE [LARGE SCALE GENOMIC DNA]</scope>
    <source>
        <strain evidence="1 2">CECT 8075</strain>
    </source>
</reference>
<dbReference type="EMBL" id="JACHXU010000027">
    <property type="protein sequence ID" value="MBB3209777.1"/>
    <property type="molecule type" value="Genomic_DNA"/>
</dbReference>
<dbReference type="Proteomes" id="UP000536179">
    <property type="component" value="Unassembled WGS sequence"/>
</dbReference>
<evidence type="ECO:0000313" key="1">
    <source>
        <dbReference type="EMBL" id="MBB3209777.1"/>
    </source>
</evidence>
<organism evidence="1 2">
    <name type="scientific">Aporhodopirellula rubra</name>
    <dbReference type="NCBI Taxonomy" id="980271"/>
    <lineage>
        <taxon>Bacteria</taxon>
        <taxon>Pseudomonadati</taxon>
        <taxon>Planctomycetota</taxon>
        <taxon>Planctomycetia</taxon>
        <taxon>Pirellulales</taxon>
        <taxon>Pirellulaceae</taxon>
        <taxon>Aporhodopirellula</taxon>
    </lineage>
</organism>
<name>A0A7W5E5Q5_9BACT</name>
<keyword evidence="2" id="KW-1185">Reference proteome</keyword>
<dbReference type="RefSeq" id="WP_184308659.1">
    <property type="nucleotide sequence ID" value="NZ_JACHXU010000027.1"/>
</dbReference>
<protein>
    <submittedName>
        <fullName evidence="1">Uncharacterized protein</fullName>
    </submittedName>
</protein>
<evidence type="ECO:0000313" key="2">
    <source>
        <dbReference type="Proteomes" id="UP000536179"/>
    </source>
</evidence>
<comment type="caution">
    <text evidence="1">The sequence shown here is derived from an EMBL/GenBank/DDBJ whole genome shotgun (WGS) entry which is preliminary data.</text>
</comment>
<gene>
    <name evidence="1" type="ORF">FHS27_005617</name>
</gene>
<sequence>MLLRRRFTSLQSQSESIASITCGRIIMRAGRLVSVEQHWLRSPVSIAQVWWESNHGRLRGDECLLDYHVPRGLPSFMTLDYIRSGSETSYRTFIGACHVLNEIARLRRADAIVAHVTNVRISDRLLERLSWQRHQEHWRGRHYIRRFYDGYPRLPKSYCEA</sequence>
<accession>A0A7W5E5Q5</accession>
<dbReference type="AlphaFoldDB" id="A0A7W5E5Q5"/>